<reference evidence="1 2" key="1">
    <citation type="submission" date="2014-04" db="EMBL/GenBank/DDBJ databases">
        <authorList>
            <consortium name="DOE Joint Genome Institute"/>
            <person name="Kuo A."/>
            <person name="Kohler A."/>
            <person name="Costa M.D."/>
            <person name="Nagy L.G."/>
            <person name="Floudas D."/>
            <person name="Copeland A."/>
            <person name="Barry K.W."/>
            <person name="Cichocki N."/>
            <person name="Veneault-Fourrey C."/>
            <person name="LaButti K."/>
            <person name="Lindquist E.A."/>
            <person name="Lipzen A."/>
            <person name="Lundell T."/>
            <person name="Morin E."/>
            <person name="Murat C."/>
            <person name="Sun H."/>
            <person name="Tunlid A."/>
            <person name="Henrissat B."/>
            <person name="Grigoriev I.V."/>
            <person name="Hibbett D.S."/>
            <person name="Martin F."/>
            <person name="Nordberg H.P."/>
            <person name="Cantor M.N."/>
            <person name="Hua S.X."/>
        </authorList>
    </citation>
    <scope>NUCLEOTIDE SEQUENCE [LARGE SCALE GENOMIC DNA]</scope>
    <source>
        <strain evidence="1 2">Marx 270</strain>
    </source>
</reference>
<keyword evidence="2" id="KW-1185">Reference proteome</keyword>
<dbReference type="HOGENOM" id="CLU_421561_0_0_1"/>
<dbReference type="Proteomes" id="UP000054217">
    <property type="component" value="Unassembled WGS sequence"/>
</dbReference>
<dbReference type="AlphaFoldDB" id="A0A0C3I997"/>
<reference evidence="2" key="2">
    <citation type="submission" date="2015-01" db="EMBL/GenBank/DDBJ databases">
        <title>Evolutionary Origins and Diversification of the Mycorrhizal Mutualists.</title>
        <authorList>
            <consortium name="DOE Joint Genome Institute"/>
            <consortium name="Mycorrhizal Genomics Consortium"/>
            <person name="Kohler A."/>
            <person name="Kuo A."/>
            <person name="Nagy L.G."/>
            <person name="Floudas D."/>
            <person name="Copeland A."/>
            <person name="Barry K.W."/>
            <person name="Cichocki N."/>
            <person name="Veneault-Fourrey C."/>
            <person name="LaButti K."/>
            <person name="Lindquist E.A."/>
            <person name="Lipzen A."/>
            <person name="Lundell T."/>
            <person name="Morin E."/>
            <person name="Murat C."/>
            <person name="Riley R."/>
            <person name="Ohm R."/>
            <person name="Sun H."/>
            <person name="Tunlid A."/>
            <person name="Henrissat B."/>
            <person name="Grigoriev I.V."/>
            <person name="Hibbett D.S."/>
            <person name="Martin F."/>
        </authorList>
    </citation>
    <scope>NUCLEOTIDE SEQUENCE [LARGE SCALE GENOMIC DNA]</scope>
    <source>
        <strain evidence="2">Marx 270</strain>
    </source>
</reference>
<dbReference type="STRING" id="870435.A0A0C3I997"/>
<protein>
    <submittedName>
        <fullName evidence="1">Uncharacterized protein</fullName>
    </submittedName>
</protein>
<dbReference type="InParanoid" id="A0A0C3I997"/>
<dbReference type="OrthoDB" id="2658193at2759"/>
<evidence type="ECO:0000313" key="1">
    <source>
        <dbReference type="EMBL" id="KIN93687.1"/>
    </source>
</evidence>
<organism evidence="1 2">
    <name type="scientific">Pisolithus tinctorius Marx 270</name>
    <dbReference type="NCBI Taxonomy" id="870435"/>
    <lineage>
        <taxon>Eukaryota</taxon>
        <taxon>Fungi</taxon>
        <taxon>Dikarya</taxon>
        <taxon>Basidiomycota</taxon>
        <taxon>Agaricomycotina</taxon>
        <taxon>Agaricomycetes</taxon>
        <taxon>Agaricomycetidae</taxon>
        <taxon>Boletales</taxon>
        <taxon>Sclerodermatineae</taxon>
        <taxon>Pisolithaceae</taxon>
        <taxon>Pisolithus</taxon>
    </lineage>
</organism>
<sequence>MQTALLPNCRYAKLDKEYARLIWDHRIQSLMKNMPIVCEAQRRICSPRTGPSYLKFDKEYTCLIQDCCMQSSMNLADSLTPHYRYPKFDKEYTRPVQDRCALWSLVFPHTDSLTPHYRYAKLDEEYARCTLQSFIFPCADSLTPHYRYAKLDEEYARLVWDHHELWSFVFSLADSLTPHYRYPKFDKEYTRLIQDHYSLTPHYRNYKLVKLKCRDVQLDGTVINGVFMKYLRGEEHALTINELNTYFEIHLRNRKGWQKKLDKGMREADLRSNHYKIYPHPDMGKVCDAFLCLVFWIRWVELVHLDRPMADEDFLFPAIGVNGVLQPGEPLSHDMVQKWINEAVVGSGIPSEAALTRPASTEALNMAHASLTADVASLHTTVKEVRQQLSNMSNLVVKALTLPLTYLARPETVLHQTMALVPPATQSVPVPAAQSCLNAFPVLWTGTTSSSPAIQSVPVPAAHFHAPAFSLQPTLVQFRIPRVVQPSDIDISILTSLPSHVGLQRTSTCPSVPLRIPNVPVLHVDGTWMPKSDSWRDIVRHWTEGEPQLGLYIPLKDWPHHHCNGKHGQQFNMKHHQRGVIVMEFLNEFQGDEEAFLKAYGSAASLGHTRLLKAILDAHKWHPRDGERHHRLANEVHDIPSMGQSSNDQQ</sequence>
<dbReference type="EMBL" id="KN832144">
    <property type="protein sequence ID" value="KIN93687.1"/>
    <property type="molecule type" value="Genomic_DNA"/>
</dbReference>
<accession>A0A0C3I997</accession>
<evidence type="ECO:0000313" key="2">
    <source>
        <dbReference type="Proteomes" id="UP000054217"/>
    </source>
</evidence>
<name>A0A0C3I997_PISTI</name>
<proteinExistence type="predicted"/>
<gene>
    <name evidence="1" type="ORF">M404DRAFT_35867</name>
</gene>